<feature type="region of interest" description="Disordered" evidence="2">
    <location>
        <begin position="478"/>
        <end position="547"/>
    </location>
</feature>
<accession>A0ABD3P7Y6</accession>
<feature type="coiled-coil region" evidence="1">
    <location>
        <begin position="353"/>
        <end position="394"/>
    </location>
</feature>
<sequence length="711" mass="81198">MQLDESIASLKAALLEVNNDAKCNIPPIFIDDQVLARPSFNYILALAKFFTQEKQSLGWKELLSPIDDVNDIIEYQPPSMTRKGQLAVLSRLLTVVSQISGKRFDVFVSPSRVLCGQDVLPTHDFLRALARSTKAPKEAMAEAVRYVLEEGDANLYRKGVRTRKAFTLLQAICRGWLVRRKYRLNISEKETVDGSEKTDENECYSSDKGSLCRVDGCSSFASADGIGMHLKAAMASACNPKSNLDEQVLLESYDAMLSRKAKVEDELKIAEERVKRENGKLIRMMNLGVKHKTKMHAAPSGDMPRPPRSAPSTGMRIWNNPLAPCTNIDESFVEKITNFSERQRGIKQKERRIDERESRLKQKFVKLKEKEAELKLQEERISKLGSNIQKKQMQLKEQKLQFERSKLLEPTAPAETSRPCLLCTEKNIQLRELKTKVRQRVQVLKQREAAVIGWSRQLRRREIELVQREQMIADAEQQSTNATHPSLHQDPHPEKQRKHQNENTEAIKQTPRDVSASIFPPFKEKYRKRTRSPRRGIPTPIQTNNDQNSIQVSFGECTPTIVEEAPTEECEDDLDEQKSIEGIDAGKYHIISTDVHKARQSLGIAKSKRKEAPNISERTPENLQDDSVLETRTIVSTPELKQKKRHVFTFERKAAQNSTLPSEPKSEKPSVGDRARTPSLERDQKPRQHDDWISSFDVQMKCAVNRLREFV</sequence>
<dbReference type="Gene3D" id="1.10.418.50">
    <property type="entry name" value="Microtubule-binding protein MIP-T3"/>
    <property type="match status" value="1"/>
</dbReference>
<organism evidence="3 4">
    <name type="scientific">Stephanodiscus triporus</name>
    <dbReference type="NCBI Taxonomy" id="2934178"/>
    <lineage>
        <taxon>Eukaryota</taxon>
        <taxon>Sar</taxon>
        <taxon>Stramenopiles</taxon>
        <taxon>Ochrophyta</taxon>
        <taxon>Bacillariophyta</taxon>
        <taxon>Coscinodiscophyceae</taxon>
        <taxon>Thalassiosirophycidae</taxon>
        <taxon>Stephanodiscales</taxon>
        <taxon>Stephanodiscaceae</taxon>
        <taxon>Stephanodiscus</taxon>
    </lineage>
</organism>
<reference evidence="3 4" key="1">
    <citation type="submission" date="2024-10" db="EMBL/GenBank/DDBJ databases">
        <title>Updated reference genomes for cyclostephanoid diatoms.</title>
        <authorList>
            <person name="Roberts W.R."/>
            <person name="Alverson A.J."/>
        </authorList>
    </citation>
    <scope>NUCLEOTIDE SEQUENCE [LARGE SCALE GENOMIC DNA]</scope>
    <source>
        <strain evidence="3 4">AJA276-08</strain>
    </source>
</reference>
<evidence type="ECO:0000313" key="4">
    <source>
        <dbReference type="Proteomes" id="UP001530315"/>
    </source>
</evidence>
<feature type="compositionally biased region" description="Basic residues" evidence="2">
    <location>
        <begin position="525"/>
        <end position="534"/>
    </location>
</feature>
<keyword evidence="1" id="KW-0175">Coiled coil</keyword>
<dbReference type="Pfam" id="PF00612">
    <property type="entry name" value="IQ"/>
    <property type="match status" value="1"/>
</dbReference>
<dbReference type="InterPro" id="IPR000048">
    <property type="entry name" value="IQ_motif_EF-hand-BS"/>
</dbReference>
<gene>
    <name evidence="3" type="ORF">ACHAW5_006745</name>
</gene>
<proteinExistence type="predicted"/>
<feature type="region of interest" description="Disordered" evidence="2">
    <location>
        <begin position="651"/>
        <end position="693"/>
    </location>
</feature>
<evidence type="ECO:0000313" key="3">
    <source>
        <dbReference type="EMBL" id="KAL3783934.1"/>
    </source>
</evidence>
<keyword evidence="4" id="KW-1185">Reference proteome</keyword>
<comment type="caution">
    <text evidence="3">The sequence shown here is derived from an EMBL/GenBank/DDBJ whole genome shotgun (WGS) entry which is preliminary data.</text>
</comment>
<dbReference type="PROSITE" id="PS50096">
    <property type="entry name" value="IQ"/>
    <property type="match status" value="1"/>
</dbReference>
<evidence type="ECO:0000256" key="2">
    <source>
        <dbReference type="SAM" id="MobiDB-lite"/>
    </source>
</evidence>
<name>A0ABD3P7Y6_9STRA</name>
<feature type="compositionally biased region" description="Basic and acidic residues" evidence="2">
    <location>
        <begin position="487"/>
        <end position="502"/>
    </location>
</feature>
<feature type="coiled-coil region" evidence="1">
    <location>
        <begin position="253"/>
        <end position="280"/>
    </location>
</feature>
<feature type="compositionally biased region" description="Basic and acidic residues" evidence="2">
    <location>
        <begin position="664"/>
        <end position="692"/>
    </location>
</feature>
<protein>
    <submittedName>
        <fullName evidence="3">Uncharacterized protein</fullName>
    </submittedName>
</protein>
<dbReference type="EMBL" id="JALLAZ020000948">
    <property type="protein sequence ID" value="KAL3783934.1"/>
    <property type="molecule type" value="Genomic_DNA"/>
</dbReference>
<dbReference type="AlphaFoldDB" id="A0ABD3P7Y6"/>
<dbReference type="InterPro" id="IPR042576">
    <property type="entry name" value="TRAF3IP1_N_sf"/>
</dbReference>
<feature type="region of interest" description="Disordered" evidence="2">
    <location>
        <begin position="604"/>
        <end position="625"/>
    </location>
</feature>
<dbReference type="Proteomes" id="UP001530315">
    <property type="component" value="Unassembled WGS sequence"/>
</dbReference>
<dbReference type="SMART" id="SM00015">
    <property type="entry name" value="IQ"/>
    <property type="match status" value="1"/>
</dbReference>
<evidence type="ECO:0000256" key="1">
    <source>
        <dbReference type="SAM" id="Coils"/>
    </source>
</evidence>